<dbReference type="BioCyc" id="DPIE1322246:BN4_RS11450-MONOMER"/>
<dbReference type="Gene3D" id="1.10.287.130">
    <property type="match status" value="1"/>
</dbReference>
<reference evidence="3 4" key="1">
    <citation type="journal article" date="2013" name="PLoS ONE">
        <title>The first genomic and proteomic characterization of a deep-sea sulfate reducer: insights into the piezophilic lifestyle of Desulfovibrio piezophilus.</title>
        <authorList>
            <person name="Pradel N."/>
            <person name="Ji B."/>
            <person name="Gimenez G."/>
            <person name="Talla E."/>
            <person name="Lenoble P."/>
            <person name="Garel M."/>
            <person name="Tamburini C."/>
            <person name="Fourquet P."/>
            <person name="Lebrun R."/>
            <person name="Bertin P."/>
            <person name="Denis Y."/>
            <person name="Pophillat M."/>
            <person name="Barbe V."/>
            <person name="Ollivier B."/>
            <person name="Dolla A."/>
        </authorList>
    </citation>
    <scope>NUCLEOTIDE SEQUENCE [LARGE SCALE GENOMIC DNA]</scope>
    <source>
        <strain evidence="4">DSM 10523 / SB164P1</strain>
    </source>
</reference>
<dbReference type="KEGG" id="dpi:BN4_12280"/>
<evidence type="ECO:0000256" key="2">
    <source>
        <dbReference type="ARBA" id="ARBA00012438"/>
    </source>
</evidence>
<dbReference type="InterPro" id="IPR036890">
    <property type="entry name" value="HATPase_C_sf"/>
</dbReference>
<name>M1WMF5_PSEP2</name>
<dbReference type="HOGENOM" id="CLU_108407_0_0_7"/>
<keyword evidence="3" id="KW-0418">Kinase</keyword>
<dbReference type="AlphaFoldDB" id="M1WMF5"/>
<gene>
    <name evidence="3" type="ordered locus">BN4_12280</name>
</gene>
<dbReference type="GO" id="GO:0000155">
    <property type="term" value="F:phosphorelay sensor kinase activity"/>
    <property type="evidence" value="ECO:0007669"/>
    <property type="project" value="InterPro"/>
</dbReference>
<dbReference type="SUPFAM" id="SSF47384">
    <property type="entry name" value="Homodimeric domain of signal transducing histidine kinase"/>
    <property type="match status" value="1"/>
</dbReference>
<proteinExistence type="predicted"/>
<keyword evidence="3" id="KW-0808">Transferase</keyword>
<keyword evidence="4" id="KW-1185">Reference proteome</keyword>
<dbReference type="STRING" id="1322246.BN4_12280"/>
<dbReference type="CDD" id="cd00082">
    <property type="entry name" value="HisKA"/>
    <property type="match status" value="1"/>
</dbReference>
<comment type="catalytic activity">
    <reaction evidence="1">
        <text>ATP + protein L-histidine = ADP + protein N-phospho-L-histidine.</text>
        <dbReference type="EC" id="2.7.13.3"/>
    </reaction>
</comment>
<sequence length="209" mass="22703">MKYSAETQQSLQFFGTISASVSHEIKNVFAVINEGAGLLSDLALMVEKGVPVDPERLTRAAATIQGQVQRGDAIVRNMNRFSHSTDDAVQEVNLCDIAELTVSLTRRMADMKQIQLQLECADPVMVQAAPFFLIRLIHEIIACLMEAVESGGTLVVTTGEKDGVGDMTFSVPGQTVALMNEANPGQLAHDMGLSLTTDKHAKTLNLRFR</sequence>
<dbReference type="eggNOG" id="COG4191">
    <property type="taxonomic scope" value="Bacteria"/>
</dbReference>
<dbReference type="OrthoDB" id="5417790at2"/>
<dbReference type="EC" id="2.7.13.3" evidence="2"/>
<evidence type="ECO:0000256" key="1">
    <source>
        <dbReference type="ARBA" id="ARBA00000085"/>
    </source>
</evidence>
<dbReference type="Proteomes" id="UP000011724">
    <property type="component" value="Chromosome"/>
</dbReference>
<dbReference type="RefSeq" id="WP_015415558.1">
    <property type="nucleotide sequence ID" value="NC_020409.1"/>
</dbReference>
<evidence type="ECO:0000313" key="3">
    <source>
        <dbReference type="EMBL" id="CCH49515.1"/>
    </source>
</evidence>
<reference evidence="4" key="2">
    <citation type="journal article" date="2013" name="Stand. Genomic Sci.">
        <title>Complete genome sequence of Desulfocapsa sulfexigens, a marine deltaproteobacterium specialized in disproportionating inorganic sulfur compounds.</title>
        <authorList>
            <person name="Finster K.W."/>
            <person name="Kjeldsen K.U."/>
            <person name="Kube M."/>
            <person name="Reinhardt R."/>
            <person name="Mussmann M."/>
            <person name="Amann R."/>
            <person name="Schreiber L."/>
        </authorList>
    </citation>
    <scope>NUCLEOTIDE SEQUENCE [LARGE SCALE GENOMIC DNA]</scope>
    <source>
        <strain evidence="4">DSM 10523 / SB164P1</strain>
    </source>
</reference>
<dbReference type="PATRIC" id="fig|879567.3.peg.2428"/>
<protein>
    <recommendedName>
        <fullName evidence="2">histidine kinase</fullName>
        <ecNumber evidence="2">2.7.13.3</ecNumber>
    </recommendedName>
</protein>
<organism evidence="3 4">
    <name type="scientific">Pseudodesulfovibrio piezophilus (strain DSM 21447 / JCM 15486 / C1TLV30)</name>
    <name type="common">Desulfovibrio piezophilus</name>
    <dbReference type="NCBI Taxonomy" id="1322246"/>
    <lineage>
        <taxon>Bacteria</taxon>
        <taxon>Pseudomonadati</taxon>
        <taxon>Thermodesulfobacteriota</taxon>
        <taxon>Desulfovibrionia</taxon>
        <taxon>Desulfovibrionales</taxon>
        <taxon>Desulfovibrionaceae</taxon>
    </lineage>
</organism>
<dbReference type="InterPro" id="IPR003661">
    <property type="entry name" value="HisK_dim/P_dom"/>
</dbReference>
<evidence type="ECO:0000313" key="4">
    <source>
        <dbReference type="Proteomes" id="UP000011724"/>
    </source>
</evidence>
<dbReference type="EMBL" id="FO203427">
    <property type="protein sequence ID" value="CCH49515.1"/>
    <property type="molecule type" value="Genomic_DNA"/>
</dbReference>
<dbReference type="Gene3D" id="3.30.565.10">
    <property type="entry name" value="Histidine kinase-like ATPase, C-terminal domain"/>
    <property type="match status" value="1"/>
</dbReference>
<dbReference type="InterPro" id="IPR036097">
    <property type="entry name" value="HisK_dim/P_sf"/>
</dbReference>
<accession>M1WMF5</accession>